<reference evidence="3" key="2">
    <citation type="journal article" date="2021" name="Microbiol. Resour. Announc.">
        <title>Complete Genome Sequence of Polycladomyces abyssicola JIR-001T, Isolated from Hemipelagic Sediment in Deep Seawater.</title>
        <authorList>
            <person name="Tsubouchi T."/>
            <person name="Kaneko Y."/>
        </authorList>
    </citation>
    <scope>NUCLEOTIDE SEQUENCE</scope>
    <source>
        <strain evidence="3">JIR-001</strain>
    </source>
</reference>
<evidence type="ECO:0000313" key="4">
    <source>
        <dbReference type="Proteomes" id="UP000677436"/>
    </source>
</evidence>
<dbReference type="AlphaFoldDB" id="A0A8D5UG26"/>
<accession>A0A8D5UG26</accession>
<reference evidence="3" key="1">
    <citation type="journal article" date="2013" name="Int. J. Syst. Evol. Microbiol.">
        <title>Polycladomyces abyssicola gen. nov., sp. nov., a thermophilic filamentous bacterium isolated from hemipelagic sediment.</title>
        <authorList>
            <person name="Tsubouchi T."/>
            <person name="Shimane Y."/>
            <person name="Mori K."/>
            <person name="Usui K."/>
            <person name="Hiraki T."/>
            <person name="Tame A."/>
            <person name="Uematsu K."/>
            <person name="Maruyama T."/>
            <person name="Hatada Y."/>
        </authorList>
    </citation>
    <scope>NUCLEOTIDE SEQUENCE</scope>
    <source>
        <strain evidence="3">JIR-001</strain>
    </source>
</reference>
<dbReference type="PROSITE" id="PS51257">
    <property type="entry name" value="PROKAR_LIPOPROTEIN"/>
    <property type="match status" value="1"/>
</dbReference>
<evidence type="ECO:0000256" key="1">
    <source>
        <dbReference type="SAM" id="MobiDB-lite"/>
    </source>
</evidence>
<dbReference type="InterPro" id="IPR008928">
    <property type="entry name" value="6-hairpin_glycosidase_sf"/>
</dbReference>
<dbReference type="Proteomes" id="UP000677436">
    <property type="component" value="Chromosome"/>
</dbReference>
<dbReference type="GO" id="GO:0005975">
    <property type="term" value="P:carbohydrate metabolic process"/>
    <property type="evidence" value="ECO:0007669"/>
    <property type="project" value="InterPro"/>
</dbReference>
<dbReference type="KEGG" id="pabs:JIR001_13920"/>
<sequence>MHKRKAAWTALTGLLSLSLTLTACTPEAVKHSARSEHKFSVPVTDYTFDTAGNMLAYSEFELSGEPMVEGLGLNLDLLDPAKPDKPSKFDYTAGIESYEYSEEAMYEVVEKSGLGLHLTHGPVIRKMAESSKKQSNEILAGRFYKLADAVGYPRDQIFRNMYPTMIEYAKGDPHYIQKVDTSKFGDGENGSYTPAYQVDFATLRWDRGKMDKTLTPSAFGGVFLKQALWTADFLGGMHTVDKDEEVEAKSAKDDQDPNIALGVSSADGMQGMILAEEIWNKLAFIRENLFYNPATGKLEPGKGSGYDPSKGLQYLPHAVQVTEKEEAGGAAPASLKVTDAKSYLQDQWLMLWPAAEFYGVTDQRPESKNVNPAFRALTDGDPFPAAPAANLDKNQGNDVRSDDPYSLNRDILLQVFKNIRAMHWNDQEGAFVTVHNGKQQGDRVDTFQAGYTMEALRIFQRAVDGLPVGYASGEDAQGLNTPEGKLAVDMIRRQADFIIGKLMDKNGLVLNGWIVGKGKDSSAPTLQSQLGAIRGLTAAYLATKDAKYRDAARKVYAAMDKTFWDESVKAYKTEANAYRYDAFLAGAVSGGLRNAIQTLYNTPQDREKPASLDRKTIISRYVDFYDRIIDGPNLPDGMQVSEFWDTGDLYKENDKSGNTDRDNVPQIQAGHGKYGISPVLLPVELKKK</sequence>
<feature type="region of interest" description="Disordered" evidence="1">
    <location>
        <begin position="372"/>
        <end position="403"/>
    </location>
</feature>
<name>A0A8D5UG26_9BACL</name>
<keyword evidence="4" id="KW-1185">Reference proteome</keyword>
<dbReference type="RefSeq" id="WP_212774813.1">
    <property type="nucleotide sequence ID" value="NZ_AP024601.1"/>
</dbReference>
<keyword evidence="2" id="KW-0732">Signal</keyword>
<evidence type="ECO:0000313" key="3">
    <source>
        <dbReference type="EMBL" id="BCU81609.1"/>
    </source>
</evidence>
<feature type="chain" id="PRO_5038448195" evidence="2">
    <location>
        <begin position="24"/>
        <end position="688"/>
    </location>
</feature>
<protein>
    <submittedName>
        <fullName evidence="3">Uncharacterized protein</fullName>
    </submittedName>
</protein>
<feature type="signal peptide" evidence="2">
    <location>
        <begin position="1"/>
        <end position="23"/>
    </location>
</feature>
<dbReference type="EMBL" id="AP024601">
    <property type="protein sequence ID" value="BCU81609.1"/>
    <property type="molecule type" value="Genomic_DNA"/>
</dbReference>
<gene>
    <name evidence="3" type="ORF">JIR001_13920</name>
</gene>
<organism evidence="3 4">
    <name type="scientific">Polycladomyces abyssicola</name>
    <dbReference type="NCBI Taxonomy" id="1125966"/>
    <lineage>
        <taxon>Bacteria</taxon>
        <taxon>Bacillati</taxon>
        <taxon>Bacillota</taxon>
        <taxon>Bacilli</taxon>
        <taxon>Bacillales</taxon>
        <taxon>Thermoactinomycetaceae</taxon>
        <taxon>Polycladomyces</taxon>
    </lineage>
</organism>
<proteinExistence type="predicted"/>
<dbReference type="SUPFAM" id="SSF48208">
    <property type="entry name" value="Six-hairpin glycosidases"/>
    <property type="match status" value="1"/>
</dbReference>
<evidence type="ECO:0000256" key="2">
    <source>
        <dbReference type="SAM" id="SignalP"/>
    </source>
</evidence>